<organism evidence="2 3">
    <name type="scientific">Tribonema minus</name>
    <dbReference type="NCBI Taxonomy" id="303371"/>
    <lineage>
        <taxon>Eukaryota</taxon>
        <taxon>Sar</taxon>
        <taxon>Stramenopiles</taxon>
        <taxon>Ochrophyta</taxon>
        <taxon>PX clade</taxon>
        <taxon>Xanthophyceae</taxon>
        <taxon>Tribonematales</taxon>
        <taxon>Tribonemataceae</taxon>
        <taxon>Tribonema</taxon>
    </lineage>
</organism>
<protein>
    <submittedName>
        <fullName evidence="2">Uncharacterized protein</fullName>
    </submittedName>
</protein>
<sequence>ITGFDVTFGSALAAAGYHRTTLHDGGTANINRSNDKQGVSSQSFLWYCDVPSKLGPVVDVQVLYDDEPTPPGWEKVPRSMVVSDKRSSHLCLKRAAAGAGTPMNLGSSDGEGDDPAAEDEQPLTEEGDDGVYLWVRRAEPGLAEEWSAHALREGDWVDARDRTSKWMPAQIVAATADAVTVQYKAWAPKWNETIPRASTRLAAPGARTGG</sequence>
<gene>
    <name evidence="2" type="ORF">JKP88DRAFT_310040</name>
</gene>
<feature type="non-terminal residue" evidence="2">
    <location>
        <position position="210"/>
    </location>
</feature>
<dbReference type="Gene3D" id="2.30.30.140">
    <property type="match status" value="1"/>
</dbReference>
<keyword evidence="3" id="KW-1185">Reference proteome</keyword>
<accession>A0A836CI44</accession>
<evidence type="ECO:0000313" key="3">
    <source>
        <dbReference type="Proteomes" id="UP000664859"/>
    </source>
</evidence>
<name>A0A836CI44_9STRA</name>
<dbReference type="EMBL" id="JAFCMP010000113">
    <property type="protein sequence ID" value="KAG5186083.1"/>
    <property type="molecule type" value="Genomic_DNA"/>
</dbReference>
<feature type="compositionally biased region" description="Acidic residues" evidence="1">
    <location>
        <begin position="110"/>
        <end position="128"/>
    </location>
</feature>
<comment type="caution">
    <text evidence="2">The sequence shown here is derived from an EMBL/GenBank/DDBJ whole genome shotgun (WGS) entry which is preliminary data.</text>
</comment>
<dbReference type="OrthoDB" id="10671860at2759"/>
<dbReference type="AlphaFoldDB" id="A0A836CI44"/>
<feature type="region of interest" description="Disordered" evidence="1">
    <location>
        <begin position="99"/>
        <end position="128"/>
    </location>
</feature>
<feature type="non-terminal residue" evidence="2">
    <location>
        <position position="1"/>
    </location>
</feature>
<dbReference type="Proteomes" id="UP000664859">
    <property type="component" value="Unassembled WGS sequence"/>
</dbReference>
<evidence type="ECO:0000313" key="2">
    <source>
        <dbReference type="EMBL" id="KAG5186083.1"/>
    </source>
</evidence>
<reference evidence="2" key="1">
    <citation type="submission" date="2021-02" db="EMBL/GenBank/DDBJ databases">
        <title>First Annotated Genome of the Yellow-green Alga Tribonema minus.</title>
        <authorList>
            <person name="Mahan K.M."/>
        </authorList>
    </citation>
    <scope>NUCLEOTIDE SEQUENCE</scope>
    <source>
        <strain evidence="2">UTEX B ZZ1240</strain>
    </source>
</reference>
<proteinExistence type="predicted"/>
<evidence type="ECO:0000256" key="1">
    <source>
        <dbReference type="SAM" id="MobiDB-lite"/>
    </source>
</evidence>